<dbReference type="NCBIfam" id="NF001033">
    <property type="entry name" value="PRK00114.1"/>
    <property type="match status" value="1"/>
</dbReference>
<dbReference type="PIRSF" id="PIRSF005261">
    <property type="entry name" value="Heat_shock_Hsp33"/>
    <property type="match status" value="1"/>
</dbReference>
<proteinExistence type="inferred from homology"/>
<reference evidence="8" key="1">
    <citation type="submission" date="2016-02" db="EMBL/GenBank/DDBJ databases">
        <authorList>
            <person name="Holder M.E."/>
            <person name="Ajami N.J."/>
            <person name="Petrosino J.F."/>
        </authorList>
    </citation>
    <scope>NUCLEOTIDE SEQUENCE [LARGE SCALE GENOMIC DNA]</scope>
    <source>
        <strain evidence="8">DSM 12838</strain>
    </source>
</reference>
<accession>A0A0X8JQ78</accession>
<feature type="disulfide bond" description="Redox-active" evidence="6">
    <location>
        <begin position="236"/>
        <end position="238"/>
    </location>
</feature>
<feature type="disulfide bond" description="Redox-active" evidence="6">
    <location>
        <begin position="269"/>
        <end position="272"/>
    </location>
</feature>
<keyword evidence="3 6" id="KW-1015">Disulfide bond</keyword>
<evidence type="ECO:0000256" key="1">
    <source>
        <dbReference type="ARBA" id="ARBA00022490"/>
    </source>
</evidence>
<dbReference type="KEGG" id="doa:AXF15_07175"/>
<evidence type="ECO:0000256" key="4">
    <source>
        <dbReference type="ARBA" id="ARBA00023186"/>
    </source>
</evidence>
<dbReference type="GO" id="GO:0005737">
    <property type="term" value="C:cytoplasm"/>
    <property type="evidence" value="ECO:0007669"/>
    <property type="project" value="UniProtKB-SubCell"/>
</dbReference>
<dbReference type="Gene3D" id="3.55.30.10">
    <property type="entry name" value="Hsp33 domain"/>
    <property type="match status" value="1"/>
</dbReference>
<dbReference type="InterPro" id="IPR000397">
    <property type="entry name" value="Heat_shock_Hsp33"/>
</dbReference>
<gene>
    <name evidence="6" type="primary">hslO</name>
    <name evidence="7" type="ORF">AXF15_07175</name>
</gene>
<dbReference type="SUPFAM" id="SSF64397">
    <property type="entry name" value="Hsp33 domain"/>
    <property type="match status" value="1"/>
</dbReference>
<dbReference type="GO" id="GO:0044183">
    <property type="term" value="F:protein folding chaperone"/>
    <property type="evidence" value="ECO:0007669"/>
    <property type="project" value="TreeGrafter"/>
</dbReference>
<keyword evidence="2 6" id="KW-0862">Zinc</keyword>
<dbReference type="RefSeq" id="WP_066605302.1">
    <property type="nucleotide sequence ID" value="NZ_CP014230.1"/>
</dbReference>
<evidence type="ECO:0000256" key="3">
    <source>
        <dbReference type="ARBA" id="ARBA00023157"/>
    </source>
</evidence>
<dbReference type="STRING" id="888061.AXF15_07175"/>
<dbReference type="GO" id="GO:0051082">
    <property type="term" value="F:unfolded protein binding"/>
    <property type="evidence" value="ECO:0007669"/>
    <property type="project" value="UniProtKB-UniRule"/>
</dbReference>
<dbReference type="CDD" id="cd00498">
    <property type="entry name" value="Hsp33"/>
    <property type="match status" value="1"/>
</dbReference>
<dbReference type="InterPro" id="IPR016154">
    <property type="entry name" value="Heat_shock_Hsp33_C"/>
</dbReference>
<evidence type="ECO:0000313" key="8">
    <source>
        <dbReference type="Proteomes" id="UP000063964"/>
    </source>
</evidence>
<dbReference type="Pfam" id="PF01430">
    <property type="entry name" value="HSP33"/>
    <property type="match status" value="1"/>
</dbReference>
<keyword evidence="5 6" id="KW-0676">Redox-active center</keyword>
<dbReference type="InterPro" id="IPR016153">
    <property type="entry name" value="Heat_shock_Hsp33_N"/>
</dbReference>
<dbReference type="OrthoDB" id="9793753at2"/>
<dbReference type="EMBL" id="CP014230">
    <property type="protein sequence ID" value="AMD92904.1"/>
    <property type="molecule type" value="Genomic_DNA"/>
</dbReference>
<organism evidence="7 8">
    <name type="scientific">Desulfomicrobium orale DSM 12838</name>
    <dbReference type="NCBI Taxonomy" id="888061"/>
    <lineage>
        <taxon>Bacteria</taxon>
        <taxon>Pseudomonadati</taxon>
        <taxon>Thermodesulfobacteriota</taxon>
        <taxon>Desulfovibrionia</taxon>
        <taxon>Desulfovibrionales</taxon>
        <taxon>Desulfomicrobiaceae</taxon>
        <taxon>Desulfomicrobium</taxon>
    </lineage>
</organism>
<comment type="PTM">
    <text evidence="6">Under oxidizing conditions two disulfide bonds are formed involving the reactive cysteines. Under reducing conditions zinc is bound to the reactive cysteines and the protein is inactive.</text>
</comment>
<evidence type="ECO:0000313" key="7">
    <source>
        <dbReference type="EMBL" id="AMD92904.1"/>
    </source>
</evidence>
<dbReference type="PANTHER" id="PTHR30111:SF1">
    <property type="entry name" value="33 KDA CHAPERONIN"/>
    <property type="match status" value="1"/>
</dbReference>
<evidence type="ECO:0000256" key="6">
    <source>
        <dbReference type="HAMAP-Rule" id="MF_00117"/>
    </source>
</evidence>
<dbReference type="SUPFAM" id="SSF118352">
    <property type="entry name" value="HSP33 redox switch-like"/>
    <property type="match status" value="1"/>
</dbReference>
<protein>
    <recommendedName>
        <fullName evidence="6">33 kDa chaperonin</fullName>
    </recommendedName>
    <alternativeName>
        <fullName evidence="6">Heat shock protein 33 homolog</fullName>
        <shortName evidence="6">HSP33</shortName>
    </alternativeName>
</protein>
<dbReference type="AlphaFoldDB" id="A0A0X8JQ78"/>
<name>A0A0X8JQ78_9BACT</name>
<keyword evidence="8" id="KW-1185">Reference proteome</keyword>
<comment type="similarity">
    <text evidence="6">Belongs to the HSP33 family.</text>
</comment>
<comment type="subcellular location">
    <subcellularLocation>
        <location evidence="6">Cytoplasm</location>
    </subcellularLocation>
</comment>
<dbReference type="Proteomes" id="UP000063964">
    <property type="component" value="Chromosome"/>
</dbReference>
<evidence type="ECO:0000256" key="5">
    <source>
        <dbReference type="ARBA" id="ARBA00023284"/>
    </source>
</evidence>
<evidence type="ECO:0000256" key="2">
    <source>
        <dbReference type="ARBA" id="ARBA00022833"/>
    </source>
</evidence>
<dbReference type="GO" id="GO:0042026">
    <property type="term" value="P:protein refolding"/>
    <property type="evidence" value="ECO:0007669"/>
    <property type="project" value="TreeGrafter"/>
</dbReference>
<dbReference type="Gene3D" id="3.90.1280.10">
    <property type="entry name" value="HSP33 redox switch-like"/>
    <property type="match status" value="1"/>
</dbReference>
<keyword evidence="4 6" id="KW-0143">Chaperone</keyword>
<keyword evidence="1 6" id="KW-0963">Cytoplasm</keyword>
<comment type="function">
    <text evidence="6">Redox regulated molecular chaperone. Protects both thermally unfolding and oxidatively damaged proteins from irreversible aggregation. Plays an important role in the bacterial defense system toward oxidative stress.</text>
</comment>
<dbReference type="PANTHER" id="PTHR30111">
    <property type="entry name" value="33 KDA CHAPERONIN"/>
    <property type="match status" value="1"/>
</dbReference>
<sequence>MNDQLIRAISGETNVRALACLTTYTTRTACDRHQTRPTASVALSRALTGGVLLGALLKGRERVALKFEGNGPLRKIVVEADALCRVHGYVGDPGVDLPLADGQFDIASALGRAGLLTVTKDLLLKEPYRGVVNLVSSEIGEDLAYYLTESEQIPSAVGLTAIPDALGRPIVAGGFLIQALPGASENILDLITGRIRDLPPLGRLFLSGITPKELLDRIFSDIAYEVLGHQEVRFQCACSRDRIERALITLGQKETEELAGREDRTVITCEFCREAYEFTPEQLRRLISERH</sequence>
<dbReference type="HAMAP" id="MF_00117">
    <property type="entry name" value="HslO"/>
    <property type="match status" value="1"/>
</dbReference>